<protein>
    <submittedName>
        <fullName evidence="2">Low molecular weight phosphatase family protein</fullName>
    </submittedName>
</protein>
<proteinExistence type="predicted"/>
<evidence type="ECO:0000259" key="1">
    <source>
        <dbReference type="Pfam" id="PF01451"/>
    </source>
</evidence>
<evidence type="ECO:0000313" key="3">
    <source>
        <dbReference type="Proteomes" id="UP000712673"/>
    </source>
</evidence>
<accession>A0A937VXE3</accession>
<organism evidence="2 3">
    <name type="scientific">Tectimicrobiota bacterium</name>
    <dbReference type="NCBI Taxonomy" id="2528274"/>
    <lineage>
        <taxon>Bacteria</taxon>
        <taxon>Pseudomonadati</taxon>
        <taxon>Nitrospinota/Tectimicrobiota group</taxon>
        <taxon>Candidatus Tectimicrobiota</taxon>
    </lineage>
</organism>
<evidence type="ECO:0000313" key="2">
    <source>
        <dbReference type="EMBL" id="MBM3222843.1"/>
    </source>
</evidence>
<dbReference type="AlphaFoldDB" id="A0A937VXE3"/>
<dbReference type="Gene3D" id="3.40.50.2300">
    <property type="match status" value="1"/>
</dbReference>
<dbReference type="SUPFAM" id="SSF52788">
    <property type="entry name" value="Phosphotyrosine protein phosphatases I"/>
    <property type="match status" value="1"/>
</dbReference>
<comment type="caution">
    <text evidence="2">The sequence shown here is derived from an EMBL/GenBank/DDBJ whole genome shotgun (WGS) entry which is preliminary data.</text>
</comment>
<dbReference type="Pfam" id="PF01451">
    <property type="entry name" value="LMWPc"/>
    <property type="match status" value="1"/>
</dbReference>
<reference evidence="2" key="1">
    <citation type="submission" date="2019-03" db="EMBL/GenBank/DDBJ databases">
        <title>Lake Tanganyika Metagenome-Assembled Genomes (MAGs).</title>
        <authorList>
            <person name="Tran P."/>
        </authorList>
    </citation>
    <scope>NUCLEOTIDE SEQUENCE</scope>
    <source>
        <strain evidence="2">K_DeepCast_65m_m2_066</strain>
    </source>
</reference>
<sequence>MHTLLFLCTGNYYRSRFAELLFNALATAHAVPWQAFSRGLALVHDGRNPGPMSPIAIEALNAIGITSVAMERFPLQVAEQDFQRADRIIALHEDEHKPYLQAHYPAWLQQVDYWHVRDGVPTPAYNPLHEISGAVRALMAHLRT</sequence>
<dbReference type="InterPro" id="IPR023485">
    <property type="entry name" value="Ptyr_pPase"/>
</dbReference>
<name>A0A937VXE3_UNCTE</name>
<gene>
    <name evidence="2" type="ORF">FJZ47_03435</name>
</gene>
<feature type="domain" description="Phosphotyrosine protein phosphatase I" evidence="1">
    <location>
        <begin position="5"/>
        <end position="106"/>
    </location>
</feature>
<dbReference type="Proteomes" id="UP000712673">
    <property type="component" value="Unassembled WGS sequence"/>
</dbReference>
<dbReference type="EMBL" id="VGLS01000061">
    <property type="protein sequence ID" value="MBM3222843.1"/>
    <property type="molecule type" value="Genomic_DNA"/>
</dbReference>
<dbReference type="InterPro" id="IPR036196">
    <property type="entry name" value="Ptyr_pPase_sf"/>
</dbReference>